<organism evidence="2 3">
    <name type="scientific">Rickettsiella grylli</name>
    <dbReference type="NCBI Taxonomy" id="59196"/>
    <lineage>
        <taxon>Bacteria</taxon>
        <taxon>Pseudomonadati</taxon>
        <taxon>Pseudomonadota</taxon>
        <taxon>Gammaproteobacteria</taxon>
        <taxon>Legionellales</taxon>
        <taxon>Coxiellaceae</taxon>
        <taxon>Rickettsiella</taxon>
    </lineage>
</organism>
<evidence type="ECO:0000313" key="3">
    <source>
        <dbReference type="Proteomes" id="UP000054075"/>
    </source>
</evidence>
<dbReference type="InterPro" id="IPR011330">
    <property type="entry name" value="Glyco_hydro/deAcase_b/a-brl"/>
</dbReference>
<reference evidence="2" key="2">
    <citation type="submission" date="2007-10" db="EMBL/GenBank/DDBJ databases">
        <authorList>
            <person name="Myers G.S."/>
        </authorList>
    </citation>
    <scope>NUCLEOTIDE SEQUENCE [LARGE SCALE GENOMIC DNA]</scope>
</reference>
<dbReference type="Gene3D" id="3.20.20.370">
    <property type="entry name" value="Glycoside hydrolase/deacetylase"/>
    <property type="match status" value="1"/>
</dbReference>
<dbReference type="CDD" id="cd10939">
    <property type="entry name" value="CE4_ArnD"/>
    <property type="match status" value="1"/>
</dbReference>
<dbReference type="eggNOG" id="COG0726">
    <property type="taxonomic scope" value="Bacteria"/>
</dbReference>
<dbReference type="OrthoDB" id="5589314at2"/>
<keyword evidence="3" id="KW-1185">Reference proteome</keyword>
<proteinExistence type="predicted"/>
<dbReference type="GO" id="GO:0016810">
    <property type="term" value="F:hydrolase activity, acting on carbon-nitrogen (but not peptide) bonds"/>
    <property type="evidence" value="ECO:0007669"/>
    <property type="project" value="InterPro"/>
</dbReference>
<dbReference type="Proteomes" id="UP000054075">
    <property type="component" value="Unassembled WGS sequence"/>
</dbReference>
<evidence type="ECO:0000259" key="1">
    <source>
        <dbReference type="PROSITE" id="PS51677"/>
    </source>
</evidence>
<dbReference type="EMBL" id="AAQJ02000001">
    <property type="protein sequence ID" value="EDP46168.1"/>
    <property type="molecule type" value="Genomic_DNA"/>
</dbReference>
<dbReference type="STRING" id="59196.RICGR_1236"/>
<gene>
    <name evidence="2" type="ORF">RICGR_1236</name>
</gene>
<feature type="domain" description="NodB homology" evidence="1">
    <location>
        <begin position="7"/>
        <end position="266"/>
    </location>
</feature>
<dbReference type="RefSeq" id="WP_006035153.1">
    <property type="nucleotide sequence ID" value="NZ_AAQJ02000001.1"/>
</dbReference>
<reference evidence="2" key="1">
    <citation type="submission" date="2006-04" db="EMBL/GenBank/DDBJ databases">
        <authorList>
            <person name="Seshadri R."/>
            <person name="Federici B.A."/>
        </authorList>
    </citation>
    <scope>NUCLEOTIDE SEQUENCE [LARGE SCALE GENOMIC DNA]</scope>
</reference>
<dbReference type="SUPFAM" id="SSF88713">
    <property type="entry name" value="Glycoside hydrolase/deacetylase"/>
    <property type="match status" value="1"/>
</dbReference>
<dbReference type="PROSITE" id="PS51677">
    <property type="entry name" value="NODB"/>
    <property type="match status" value="1"/>
</dbReference>
<dbReference type="GO" id="GO:0005975">
    <property type="term" value="P:carbohydrate metabolic process"/>
    <property type="evidence" value="ECO:0007669"/>
    <property type="project" value="InterPro"/>
</dbReference>
<protein>
    <submittedName>
        <fullName evidence="2">Polysaccharide deacetylase</fullName>
    </submittedName>
</protein>
<comment type="caution">
    <text evidence="2">The sequence shown here is derived from an EMBL/GenBank/DDBJ whole genome shotgun (WGS) entry which is preliminary data.</text>
</comment>
<sequence length="303" mass="34627">MRSPQTQVMAIKVDVDTERGTRLGVPNLLRLFEKYAISVTFLFSLGPDNTGRAIKRIFRSGFLRKVSRSNVVSIYGWRTLLNGILWPGPHIGKRCAKIMYETERAGHEVGIHCYDHVRWQDHVHTWSKKEVALEFKKASLEFKRIFSREAKTAGAAGWQANAHSLAVYDDENLLYASDTRGTHPAYPKINEKIYKTLQIPTNLPTLDELIGRPEFPLATLDDYYLSLLRSDRVNVLTIHAEIEGMKYLDFFEKFLWKARDRGIIVKTLNTVARETLIHPEEIPILNLTQGKIAGRSGHLALLE</sequence>
<dbReference type="InterPro" id="IPR002509">
    <property type="entry name" value="NODB_dom"/>
</dbReference>
<evidence type="ECO:0000313" key="2">
    <source>
        <dbReference type="EMBL" id="EDP46168.1"/>
    </source>
</evidence>
<name>A8PP92_9COXI</name>
<dbReference type="AlphaFoldDB" id="A8PP92"/>
<accession>A8PP92</accession>